<keyword evidence="2" id="KW-1185">Reference proteome</keyword>
<dbReference type="PATRIC" id="fig|128780.6.peg.1682"/>
<evidence type="ECO:0000313" key="2">
    <source>
        <dbReference type="Proteomes" id="UP000061010"/>
    </source>
</evidence>
<sequence>MKQQQGSRLPRRPADGRHGRVRAMSARHVFAGVLALVLAMLAVAQPAVAAPSTTLPLQVSPGRATTLAIWEPAQVRGVVLFSSGHGAWPERYERLLQSWADAGFVVLAPLHVDSLRYPGREAFSLQQGFGERLADMRATSAYAHAHWPDVPVAAAGHSLGTLISAVLGGALAELGPLRDPTVVAVLGYSSPGRIAGLIGPDSYASLAVPLLLVTGDEDRVPGFVTDPADHLYPVQTAPAGDRLAVVLPGGGHNLIGGEPEALFERARQLGTAFLQSRLLGDDTARQRLDAAPLAGERGLRR</sequence>
<evidence type="ECO:0000313" key="1">
    <source>
        <dbReference type="EMBL" id="ALJ28066.1"/>
    </source>
</evidence>
<accession>A0A0S1AZA7</accession>
<dbReference type="Gene3D" id="3.40.50.1820">
    <property type="entry name" value="alpha/beta hydrolase"/>
    <property type="match status" value="1"/>
</dbReference>
<protein>
    <submittedName>
        <fullName evidence="1">Lysophospholipase</fullName>
    </submittedName>
</protein>
<dbReference type="InterPro" id="IPR029058">
    <property type="entry name" value="AB_hydrolase_fold"/>
</dbReference>
<gene>
    <name evidence="1" type="ORF">AOT14_16780</name>
</gene>
<proteinExistence type="predicted"/>
<dbReference type="Proteomes" id="UP000061010">
    <property type="component" value="Chromosome"/>
</dbReference>
<dbReference type="KEGG" id="sacz:AOT14_16780"/>
<dbReference type="SUPFAM" id="SSF53474">
    <property type="entry name" value="alpha/beta-Hydrolases"/>
    <property type="match status" value="1"/>
</dbReference>
<reference evidence="1 2" key="1">
    <citation type="journal article" date="2015" name="Genome Announc.">
        <title>Complete Genome Sequencing of Stenotrophomonas acidaminiphila ZAC14D2_NAIMI4_2, a Multidrug-Resistant Strain Isolated from Sediments of a Polluted River in Mexico, Uncovers New Antibiotic Resistance Genes and a Novel Class-II Lasso Peptide Biosynthesis Gene Cluster.</title>
        <authorList>
            <person name="Vinuesa P."/>
            <person name="Ochoa-Sanchez L.E."/>
        </authorList>
    </citation>
    <scope>NUCLEOTIDE SEQUENCE [LARGE SCALE GENOMIC DNA]</scope>
    <source>
        <strain evidence="1 2">ZAC14D2_NAIMI4_2</strain>
    </source>
</reference>
<organism evidence="1 2">
    <name type="scientific">Stenotrophomonas acidaminiphila</name>
    <dbReference type="NCBI Taxonomy" id="128780"/>
    <lineage>
        <taxon>Bacteria</taxon>
        <taxon>Pseudomonadati</taxon>
        <taxon>Pseudomonadota</taxon>
        <taxon>Gammaproteobacteria</taxon>
        <taxon>Lysobacterales</taxon>
        <taxon>Lysobacteraceae</taxon>
        <taxon>Stenotrophomonas</taxon>
    </lineage>
</organism>
<name>A0A0S1AZA7_9GAMM</name>
<dbReference type="EMBL" id="CP012900">
    <property type="protein sequence ID" value="ALJ28066.1"/>
    <property type="molecule type" value="Genomic_DNA"/>
</dbReference>
<dbReference type="AlphaFoldDB" id="A0A0S1AZA7"/>